<organism evidence="11 12">
    <name type="scientific">Corallincola luteus</name>
    <dbReference type="NCBI Taxonomy" id="1775177"/>
    <lineage>
        <taxon>Bacteria</taxon>
        <taxon>Pseudomonadati</taxon>
        <taxon>Pseudomonadota</taxon>
        <taxon>Gammaproteobacteria</taxon>
        <taxon>Alteromonadales</taxon>
        <taxon>Psychromonadaceae</taxon>
        <taxon>Corallincola</taxon>
    </lineage>
</organism>
<accession>A0ABY2AMM4</accession>
<name>A0ABY2AMM4_9GAMM</name>
<gene>
    <name evidence="11" type="ORF">EZV61_10230</name>
</gene>
<evidence type="ECO:0000256" key="8">
    <source>
        <dbReference type="ARBA" id="ARBA00022989"/>
    </source>
</evidence>
<feature type="transmembrane region" description="Helical" evidence="10">
    <location>
        <begin position="20"/>
        <end position="36"/>
    </location>
</feature>
<feature type="transmembrane region" description="Helical" evidence="10">
    <location>
        <begin position="106"/>
        <end position="125"/>
    </location>
</feature>
<keyword evidence="9 10" id="KW-0472">Membrane</keyword>
<comment type="similarity">
    <text evidence="3">Belongs to the nicotinamide ribonucleoside (NR) uptake permease (TC 4.B.1) family.</text>
</comment>
<evidence type="ECO:0000313" key="11">
    <source>
        <dbReference type="EMBL" id="TCI03250.1"/>
    </source>
</evidence>
<protein>
    <recommendedName>
        <fullName evidence="4">Nicotinamide riboside transporter PnuC</fullName>
    </recommendedName>
</protein>
<feature type="transmembrane region" description="Helical" evidence="10">
    <location>
        <begin position="178"/>
        <end position="197"/>
    </location>
</feature>
<dbReference type="RefSeq" id="WP_131415436.1">
    <property type="nucleotide sequence ID" value="NZ_SJXE01000004.1"/>
</dbReference>
<comment type="caution">
    <text evidence="11">The sequence shown here is derived from an EMBL/GenBank/DDBJ whole genome shotgun (WGS) entry which is preliminary data.</text>
</comment>
<evidence type="ECO:0000256" key="2">
    <source>
        <dbReference type="ARBA" id="ARBA00004651"/>
    </source>
</evidence>
<keyword evidence="8 10" id="KW-1133">Transmembrane helix</keyword>
<feature type="transmembrane region" description="Helical" evidence="10">
    <location>
        <begin position="43"/>
        <end position="62"/>
    </location>
</feature>
<sequence>MTEQSFSWWQQAINQLHGMWGWELVAVILALAYLILAMNRNQWCWPAAFASTLIYTVLFWQVALLMESALNVYYMIMAIYGFYIWHRDTAENQQLMVISWSGQKHFAIVSVVTLLSLIAGYLMSTYTHAEFAYLDAATTCFAVYTTYLVAIRVLQNWLYWIVIDGVSIYLYFEKGLYLTALLFVIYIVLAILGYFSWQRKHRQQELSQCHQS</sequence>
<evidence type="ECO:0000256" key="5">
    <source>
        <dbReference type="ARBA" id="ARBA00022448"/>
    </source>
</evidence>
<evidence type="ECO:0000256" key="7">
    <source>
        <dbReference type="ARBA" id="ARBA00022692"/>
    </source>
</evidence>
<keyword evidence="5" id="KW-0813">Transport</keyword>
<feature type="transmembrane region" description="Helical" evidence="10">
    <location>
        <begin position="131"/>
        <end position="150"/>
    </location>
</feature>
<dbReference type="Proteomes" id="UP000292554">
    <property type="component" value="Unassembled WGS sequence"/>
</dbReference>
<keyword evidence="6" id="KW-1003">Cell membrane</keyword>
<proteinExistence type="inferred from homology"/>
<keyword evidence="7 10" id="KW-0812">Transmembrane</keyword>
<dbReference type="PANTHER" id="PTHR36122">
    <property type="entry name" value="NICOTINAMIDE RIBOSIDE TRANSPORTER PNUC"/>
    <property type="match status" value="1"/>
</dbReference>
<dbReference type="EMBL" id="SJXE01000004">
    <property type="protein sequence ID" value="TCI03250.1"/>
    <property type="molecule type" value="Genomic_DNA"/>
</dbReference>
<evidence type="ECO:0000256" key="6">
    <source>
        <dbReference type="ARBA" id="ARBA00022475"/>
    </source>
</evidence>
<dbReference type="InterPro" id="IPR006419">
    <property type="entry name" value="NMN_transpt_PnuC"/>
</dbReference>
<dbReference type="Pfam" id="PF04973">
    <property type="entry name" value="NMN_transporter"/>
    <property type="match status" value="1"/>
</dbReference>
<keyword evidence="12" id="KW-1185">Reference proteome</keyword>
<evidence type="ECO:0000256" key="4">
    <source>
        <dbReference type="ARBA" id="ARBA00017522"/>
    </source>
</evidence>
<dbReference type="NCBIfam" id="TIGR01528">
    <property type="entry name" value="NMN_trans_PnuC"/>
    <property type="match status" value="1"/>
</dbReference>
<feature type="transmembrane region" description="Helical" evidence="10">
    <location>
        <begin position="68"/>
        <end position="85"/>
    </location>
</feature>
<evidence type="ECO:0000256" key="10">
    <source>
        <dbReference type="SAM" id="Phobius"/>
    </source>
</evidence>
<evidence type="ECO:0000256" key="3">
    <source>
        <dbReference type="ARBA" id="ARBA00006669"/>
    </source>
</evidence>
<comment type="function">
    <text evidence="1">Required for nicotinamide riboside transport across the inner membrane.</text>
</comment>
<dbReference type="PANTHER" id="PTHR36122:SF2">
    <property type="entry name" value="NICOTINAMIDE RIBOSIDE TRANSPORTER PNUC"/>
    <property type="match status" value="1"/>
</dbReference>
<comment type="subcellular location">
    <subcellularLocation>
        <location evidence="2">Cell membrane</location>
        <topology evidence="2">Multi-pass membrane protein</topology>
    </subcellularLocation>
</comment>
<evidence type="ECO:0000256" key="1">
    <source>
        <dbReference type="ARBA" id="ARBA00002672"/>
    </source>
</evidence>
<evidence type="ECO:0000256" key="9">
    <source>
        <dbReference type="ARBA" id="ARBA00023136"/>
    </source>
</evidence>
<reference evidence="11 12" key="1">
    <citation type="submission" date="2019-02" db="EMBL/GenBank/DDBJ databases">
        <title>Corallincola luteus sp. nov., a marine bacterium isolated from surface sediment of Bohai Sea in China.</title>
        <authorList>
            <person name="Ren Q."/>
        </authorList>
    </citation>
    <scope>NUCLEOTIDE SEQUENCE [LARGE SCALE GENOMIC DNA]</scope>
    <source>
        <strain evidence="11 12">DASS28</strain>
    </source>
</reference>
<evidence type="ECO:0000313" key="12">
    <source>
        <dbReference type="Proteomes" id="UP000292554"/>
    </source>
</evidence>